<organism evidence="1 2">
    <name type="scientific">candidate division WOR-3 bacterium JGI_Cruoil_03_44_89</name>
    <dbReference type="NCBI Taxonomy" id="1973748"/>
    <lineage>
        <taxon>Bacteria</taxon>
        <taxon>Bacteria division WOR-3</taxon>
    </lineage>
</organism>
<reference evidence="1 2" key="1">
    <citation type="submission" date="2017-07" db="EMBL/GenBank/DDBJ databases">
        <title>Recovery of genomes from metagenomes via a dereplication, aggregation, and scoring strategy.</title>
        <authorList>
            <person name="Sieber C.M."/>
            <person name="Probst A.J."/>
            <person name="Sharrar A."/>
            <person name="Thomas B.C."/>
            <person name="Hess M."/>
            <person name="Tringe S.G."/>
            <person name="Banfield J.F."/>
        </authorList>
    </citation>
    <scope>NUCLEOTIDE SEQUENCE [LARGE SCALE GENOMIC DNA]</scope>
    <source>
        <strain evidence="1">JGI_Cruoil_03_44_89</strain>
    </source>
</reference>
<evidence type="ECO:0000313" key="2">
    <source>
        <dbReference type="Proteomes" id="UP000215215"/>
    </source>
</evidence>
<feature type="non-terminal residue" evidence="1">
    <location>
        <position position="1"/>
    </location>
</feature>
<dbReference type="EMBL" id="NOZQ01000199">
    <property type="protein sequence ID" value="OYD14203.1"/>
    <property type="molecule type" value="Genomic_DNA"/>
</dbReference>
<gene>
    <name evidence="1" type="ORF">CH333_08690</name>
</gene>
<name>A0A235BNW4_UNCW3</name>
<proteinExistence type="predicted"/>
<comment type="caution">
    <text evidence="1">The sequence shown here is derived from an EMBL/GenBank/DDBJ whole genome shotgun (WGS) entry which is preliminary data.</text>
</comment>
<evidence type="ECO:0000313" key="1">
    <source>
        <dbReference type="EMBL" id="OYD14203.1"/>
    </source>
</evidence>
<protein>
    <submittedName>
        <fullName evidence="1">Uncharacterized protein</fullName>
    </submittedName>
</protein>
<sequence length="325" mass="38064">HLGLALPHDEPTTKLNFSLFKDFSERVELTYILEDVSYTYRWNTLGVSISGGVSLLKERIESGFFWEPRCEFEEWRLHASVNVFMNRKYIKPYLRGGVTYEIRGDNDKTPKFEPFISIGLQLSTPTPYLYKEPKVPHTRTYTGSSLVEKPNIYLYPEGDTTVYVRLIPKEGNFITKSLPPYEDGWCVDANSRGKLNGMFDYLYYEGKLVNTPPVDDGWCVGLDSIWNFFEERLRRYGFNEKEISDFVEYWQIHLPKTRFYLVFPLYTDEVKREFALEVEHAPTSVLRVWFYIEPVESSVKLDPPEIPAFERNGFVITEWGIILGE</sequence>
<dbReference type="Proteomes" id="UP000215215">
    <property type="component" value="Unassembled WGS sequence"/>
</dbReference>
<dbReference type="AlphaFoldDB" id="A0A235BNW4"/>
<accession>A0A235BNW4</accession>